<dbReference type="InterPro" id="IPR011946">
    <property type="entry name" value="Integrase_integron-type"/>
</dbReference>
<feature type="domain" description="Tyr recombinase" evidence="3">
    <location>
        <begin position="1"/>
        <end position="209"/>
    </location>
</feature>
<keyword evidence="1" id="KW-0233">DNA recombination</keyword>
<organism evidence="4 5">
    <name type="scientific">Stieleria magnilauensis</name>
    <dbReference type="NCBI Taxonomy" id="2527963"/>
    <lineage>
        <taxon>Bacteria</taxon>
        <taxon>Pseudomonadati</taxon>
        <taxon>Planctomycetota</taxon>
        <taxon>Planctomycetia</taxon>
        <taxon>Pirellulales</taxon>
        <taxon>Pirellulaceae</taxon>
        <taxon>Stieleria</taxon>
    </lineage>
</organism>
<keyword evidence="5" id="KW-1185">Reference proteome</keyword>
<dbReference type="PROSITE" id="PS51898">
    <property type="entry name" value="TYR_RECOMBINASE"/>
    <property type="match status" value="1"/>
</dbReference>
<evidence type="ECO:0000313" key="5">
    <source>
        <dbReference type="Proteomes" id="UP000318081"/>
    </source>
</evidence>
<dbReference type="PANTHER" id="PTHR30349">
    <property type="entry name" value="PHAGE INTEGRASE-RELATED"/>
    <property type="match status" value="1"/>
</dbReference>
<evidence type="ECO:0000256" key="1">
    <source>
        <dbReference type="ARBA" id="ARBA00023172"/>
    </source>
</evidence>
<feature type="region of interest" description="Disordered" evidence="2">
    <location>
        <begin position="222"/>
        <end position="254"/>
    </location>
</feature>
<dbReference type="PANTHER" id="PTHR30349:SF64">
    <property type="entry name" value="PROPHAGE INTEGRASE INTD-RELATED"/>
    <property type="match status" value="1"/>
</dbReference>
<dbReference type="Gene3D" id="1.10.443.10">
    <property type="entry name" value="Intergrase catalytic core"/>
    <property type="match status" value="1"/>
</dbReference>
<dbReference type="SUPFAM" id="SSF56349">
    <property type="entry name" value="DNA breaking-rejoining enzymes"/>
    <property type="match status" value="1"/>
</dbReference>
<name>A0ABX5XLR3_9BACT</name>
<reference evidence="4 5" key="1">
    <citation type="submission" date="2019-02" db="EMBL/GenBank/DDBJ databases">
        <title>Deep-cultivation of Planctomycetes and their phenomic and genomic characterization uncovers novel biology.</title>
        <authorList>
            <person name="Wiegand S."/>
            <person name="Jogler M."/>
            <person name="Boedeker C."/>
            <person name="Pinto D."/>
            <person name="Vollmers J."/>
            <person name="Rivas-Marin E."/>
            <person name="Kohn T."/>
            <person name="Peeters S.H."/>
            <person name="Heuer A."/>
            <person name="Rast P."/>
            <person name="Oberbeckmann S."/>
            <person name="Bunk B."/>
            <person name="Jeske O."/>
            <person name="Meyerdierks A."/>
            <person name="Storesund J.E."/>
            <person name="Kallscheuer N."/>
            <person name="Luecker S."/>
            <person name="Lage O.M."/>
            <person name="Pohl T."/>
            <person name="Merkel B.J."/>
            <person name="Hornburger P."/>
            <person name="Mueller R.-W."/>
            <person name="Bruemmer F."/>
            <person name="Labrenz M."/>
            <person name="Spormann A.M."/>
            <person name="Op den Camp H."/>
            <person name="Overmann J."/>
            <person name="Amann R."/>
            <person name="Jetten M.S.M."/>
            <person name="Mascher T."/>
            <person name="Medema M.H."/>
            <person name="Devos D.P."/>
            <person name="Kaster A.-K."/>
            <person name="Ovreas L."/>
            <person name="Rohde M."/>
            <person name="Galperin M.Y."/>
            <person name="Jogler C."/>
        </authorList>
    </citation>
    <scope>NUCLEOTIDE SEQUENCE [LARGE SCALE GENOMIC DNA]</scope>
    <source>
        <strain evidence="4 5">TBK1r</strain>
    </source>
</reference>
<evidence type="ECO:0000313" key="4">
    <source>
        <dbReference type="EMBL" id="QDV81880.1"/>
    </source>
</evidence>
<proteinExistence type="predicted"/>
<evidence type="ECO:0000259" key="3">
    <source>
        <dbReference type="PROSITE" id="PS51898"/>
    </source>
</evidence>
<dbReference type="Pfam" id="PF00589">
    <property type="entry name" value="Phage_integrase"/>
    <property type="match status" value="1"/>
</dbReference>
<dbReference type="InterPro" id="IPR002104">
    <property type="entry name" value="Integrase_catalytic"/>
</dbReference>
<dbReference type="InterPro" id="IPR013762">
    <property type="entry name" value="Integrase-like_cat_sf"/>
</dbReference>
<protein>
    <submittedName>
        <fullName evidence="4">Tyrosine recombinase XerD</fullName>
    </submittedName>
</protein>
<gene>
    <name evidence="4" type="primary">xerD_2</name>
    <name evidence="4" type="ORF">TBK1r_08020</name>
</gene>
<dbReference type="InterPro" id="IPR011010">
    <property type="entry name" value="DNA_brk_join_enz"/>
</dbReference>
<dbReference type="RefSeq" id="WP_145207613.1">
    <property type="nucleotide sequence ID" value="NZ_CP036432.1"/>
</dbReference>
<dbReference type="EMBL" id="CP036432">
    <property type="protein sequence ID" value="QDV81880.1"/>
    <property type="molecule type" value="Genomic_DNA"/>
</dbReference>
<dbReference type="Proteomes" id="UP000318081">
    <property type="component" value="Chromosome"/>
</dbReference>
<dbReference type="InterPro" id="IPR050090">
    <property type="entry name" value="Tyrosine_recombinase_XerCD"/>
</dbReference>
<dbReference type="NCBIfam" id="TIGR02249">
    <property type="entry name" value="integrase_gron"/>
    <property type="match status" value="1"/>
</dbReference>
<sequence length="317" mass="35602">MSHREVAVLLEQLDGVYLLMAQLMYGAGLRLSECLSLRVKDLDFDQKLIIVCDSKGKKDRRVPLPDTAVDGLRRQLAWRKSLHERDLDEGAASVYLPRAIDRKYPNAHKELRWQFLFASRQRSKNPRSGRMHRHHMHEGTFPSRLKPAVERAGILKRITSHAFRHSFATHLLQDNTDIRQVQELLGHKDVKTTMIYLHCLNDAEKDVVSPLDRLQELRNAEKTNAASEGGGPQLAGPAQGGDLHAPQTEPLASDETGLRGQAEIDVPPLSPDESFSGECTTAIPSGADGVLNRIRASVIAMLRRPRGQGFFRRLIHQ</sequence>
<evidence type="ECO:0000256" key="2">
    <source>
        <dbReference type="SAM" id="MobiDB-lite"/>
    </source>
</evidence>
<accession>A0ABX5XLR3</accession>